<evidence type="ECO:0008006" key="3">
    <source>
        <dbReference type="Google" id="ProtNLM"/>
    </source>
</evidence>
<proteinExistence type="predicted"/>
<dbReference type="RefSeq" id="XP_002484893.1">
    <property type="nucleotide sequence ID" value="XM_002484848.1"/>
</dbReference>
<dbReference type="PhylomeDB" id="B8MKU1"/>
<dbReference type="GeneID" id="8102706"/>
<name>B8MKU1_TALSN</name>
<keyword evidence="2" id="KW-1185">Reference proteome</keyword>
<organism evidence="1 2">
    <name type="scientific">Talaromyces stipitatus (strain ATCC 10500 / CBS 375.48 / QM 6759 / NRRL 1006)</name>
    <name type="common">Penicillium stipitatum</name>
    <dbReference type="NCBI Taxonomy" id="441959"/>
    <lineage>
        <taxon>Eukaryota</taxon>
        <taxon>Fungi</taxon>
        <taxon>Dikarya</taxon>
        <taxon>Ascomycota</taxon>
        <taxon>Pezizomycotina</taxon>
        <taxon>Eurotiomycetes</taxon>
        <taxon>Eurotiomycetidae</taxon>
        <taxon>Eurotiales</taxon>
        <taxon>Trichocomaceae</taxon>
        <taxon>Talaromyces</taxon>
        <taxon>Talaromyces sect. Talaromyces</taxon>
    </lineage>
</organism>
<dbReference type="InterPro" id="IPR051678">
    <property type="entry name" value="AGP_Transferase"/>
</dbReference>
<dbReference type="PANTHER" id="PTHR21310:SF15">
    <property type="entry name" value="AMINOGLYCOSIDE PHOSPHOTRANSFERASE DOMAIN-CONTAINING PROTEIN"/>
    <property type="match status" value="1"/>
</dbReference>
<dbReference type="HOGENOM" id="CLU_475813_0_0_1"/>
<dbReference type="EMBL" id="EQ962657">
    <property type="protein sequence ID" value="EED14940.1"/>
    <property type="molecule type" value="Genomic_DNA"/>
</dbReference>
<accession>B8MKU1</accession>
<dbReference type="Proteomes" id="UP000001745">
    <property type="component" value="Unassembled WGS sequence"/>
</dbReference>
<reference evidence="2" key="1">
    <citation type="journal article" date="2015" name="Genome Announc.">
        <title>Genome sequence of the AIDS-associated pathogen Penicillium marneffei (ATCC18224) and its near taxonomic relative Talaromyces stipitatus (ATCC10500).</title>
        <authorList>
            <person name="Nierman W.C."/>
            <person name="Fedorova-Abrams N.D."/>
            <person name="Andrianopoulos A."/>
        </authorList>
    </citation>
    <scope>NUCLEOTIDE SEQUENCE [LARGE SCALE GENOMIC DNA]</scope>
    <source>
        <strain evidence="2">ATCC 10500 / CBS 375.48 / QM 6759 / NRRL 1006</strain>
    </source>
</reference>
<dbReference type="VEuPathDB" id="FungiDB:TSTA_044070"/>
<protein>
    <recommendedName>
        <fullName evidence="3">Aminoglycoside phosphotransferase domain-containing protein</fullName>
    </recommendedName>
</protein>
<dbReference type="OrthoDB" id="5327538at2759"/>
<dbReference type="AlphaFoldDB" id="B8MKU1"/>
<dbReference type="PANTHER" id="PTHR21310">
    <property type="entry name" value="AMINOGLYCOSIDE PHOSPHOTRANSFERASE-RELATED-RELATED"/>
    <property type="match status" value="1"/>
</dbReference>
<evidence type="ECO:0000313" key="1">
    <source>
        <dbReference type="EMBL" id="EED14940.1"/>
    </source>
</evidence>
<evidence type="ECO:0000313" key="2">
    <source>
        <dbReference type="Proteomes" id="UP000001745"/>
    </source>
</evidence>
<dbReference type="SUPFAM" id="SSF56112">
    <property type="entry name" value="Protein kinase-like (PK-like)"/>
    <property type="match status" value="1"/>
</dbReference>
<dbReference type="InterPro" id="IPR011009">
    <property type="entry name" value="Kinase-like_dom_sf"/>
</dbReference>
<dbReference type="eggNOG" id="ENOG502S1E7">
    <property type="taxonomic scope" value="Eukaryota"/>
</dbReference>
<gene>
    <name evidence="1" type="ORF">TSTA_044070</name>
</gene>
<dbReference type="InParanoid" id="B8MKU1"/>
<dbReference type="STRING" id="441959.B8MKU1"/>
<sequence length="573" mass="64843">MIQGMKWVLHMLIDELPGTPLLLRMPPALSEQLQKQLAELRGWNAFETDLDDGSFFLKHMDDKCDYILVDNNYNITGFINCAFVKVVPAYKAFGHSLFTLGLNDLLNGKSGLSSQDKVMADVLRDSTNPGHMMSGLNLVRRFSFGLSMGVNLSWDEANALFKGIVSTATVWYQNRTHEWADNSRLKTLLIRQGNNMCNRTNLLDLFYNQLYKIGSSWTKLCKVQEASMCTVPVEEESFFITYTEWNQLDDDAWEKEINKEVSELISQVNSHELDRLATQLNNNIPCKFQPGKHISVGATMGCANYHGWLIFDNDERWIVRVPRRGFTNVPSEMVKYLVESEYATLKFLEPVNVSISKVYGYRLVSDPSNRVGVCYIMMQALPGQPYYAHEASPDPKRRVIEQGADYMNEVCKHPLPLAGSFIMKDNQPTISAVASNRFVALGIYGPFTSTSDYIMSMSIIDQYMDLFADGQLRHKYVLEAFLFYYSLRNNKDCLTTPDIPGQLFLKDVDDKGHHILADDEYNVIGIIDWQFAPIVPAADAFGPSYVTADLAFLYSSSNSISANDILLADALRS</sequence>